<gene>
    <name evidence="1" type="ORF">RhiirA5_506017</name>
</gene>
<comment type="caution">
    <text evidence="1">The sequence shown here is derived from an EMBL/GenBank/DDBJ whole genome shotgun (WGS) entry which is preliminary data.</text>
</comment>
<accession>A0A2N0NW64</accession>
<dbReference type="Proteomes" id="UP000232722">
    <property type="component" value="Unassembled WGS sequence"/>
</dbReference>
<organism evidence="1 2">
    <name type="scientific">Rhizophagus irregularis</name>
    <dbReference type="NCBI Taxonomy" id="588596"/>
    <lineage>
        <taxon>Eukaryota</taxon>
        <taxon>Fungi</taxon>
        <taxon>Fungi incertae sedis</taxon>
        <taxon>Mucoromycota</taxon>
        <taxon>Glomeromycotina</taxon>
        <taxon>Glomeromycetes</taxon>
        <taxon>Glomerales</taxon>
        <taxon>Glomeraceae</taxon>
        <taxon>Rhizophagus</taxon>
    </lineage>
</organism>
<dbReference type="Gene3D" id="1.10.510.10">
    <property type="entry name" value="Transferase(Phosphotransferase) domain 1"/>
    <property type="match status" value="1"/>
</dbReference>
<evidence type="ECO:0000313" key="2">
    <source>
        <dbReference type="Proteomes" id="UP000232722"/>
    </source>
</evidence>
<dbReference type="EMBL" id="LLXJ01002455">
    <property type="protein sequence ID" value="PKB98819.1"/>
    <property type="molecule type" value="Genomic_DNA"/>
</dbReference>
<dbReference type="VEuPathDB" id="FungiDB:RhiirFUN_005060"/>
<evidence type="ECO:0000313" key="1">
    <source>
        <dbReference type="EMBL" id="PKB98819.1"/>
    </source>
</evidence>
<evidence type="ECO:0008006" key="3">
    <source>
        <dbReference type="Google" id="ProtNLM"/>
    </source>
</evidence>
<proteinExistence type="predicted"/>
<dbReference type="SUPFAM" id="SSF56112">
    <property type="entry name" value="Protein kinase-like (PK-like)"/>
    <property type="match status" value="1"/>
</dbReference>
<dbReference type="VEuPathDB" id="FungiDB:RhiirA1_535377"/>
<dbReference type="InterPro" id="IPR011009">
    <property type="entry name" value="Kinase-like_dom_sf"/>
</dbReference>
<sequence length="162" mass="18467">MEIKYSNLENIELIVHGGFGSVYKAVWKDGPIVEDKQAWDLNKSECSTDKILYGVLPFVSPEVLLGKEFTKAAVIYEFGMIMSELISGEHLLLIGNLDFDEFEFSKDESIKVNEDKSSEFNDDELIRETFSQKSENKWQAQLAELATNPTLMKRSQNMLTSK</sequence>
<name>A0A2N0NW64_9GLOM</name>
<reference evidence="1 2" key="1">
    <citation type="submission" date="2016-04" db="EMBL/GenBank/DDBJ databases">
        <title>Genome analyses suggest a sexual origin of heterokaryosis in a supposedly ancient asexual fungus.</title>
        <authorList>
            <person name="Ropars J."/>
            <person name="Sedzielewska K."/>
            <person name="Noel J."/>
            <person name="Charron P."/>
            <person name="Farinelli L."/>
            <person name="Marton T."/>
            <person name="Kruger M."/>
            <person name="Pelin A."/>
            <person name="Brachmann A."/>
            <person name="Corradi N."/>
        </authorList>
    </citation>
    <scope>NUCLEOTIDE SEQUENCE [LARGE SCALE GENOMIC DNA]</scope>
    <source>
        <strain evidence="1 2">A5</strain>
    </source>
</reference>
<reference evidence="1 2" key="2">
    <citation type="submission" date="2017-09" db="EMBL/GenBank/DDBJ databases">
        <title>Extensive intraspecific genome diversity in a model arbuscular mycorrhizal fungus.</title>
        <authorList>
            <person name="Chen E.C."/>
            <person name="Morin E."/>
            <person name="Beaudet D."/>
            <person name="Noel J."/>
            <person name="Ndikumana S."/>
            <person name="Charron P."/>
            <person name="St-Onge C."/>
            <person name="Giorgi J."/>
            <person name="Grigoriev I.V."/>
            <person name="Roux C."/>
            <person name="Martin F.M."/>
            <person name="Corradi N."/>
        </authorList>
    </citation>
    <scope>NUCLEOTIDE SEQUENCE [LARGE SCALE GENOMIC DNA]</scope>
    <source>
        <strain evidence="1 2">A5</strain>
    </source>
</reference>
<dbReference type="AlphaFoldDB" id="A0A2N0NW64"/>
<protein>
    <recommendedName>
        <fullName evidence="3">Protein kinase domain-containing protein</fullName>
    </recommendedName>
</protein>